<accession>A0A561WUR2</accession>
<proteinExistence type="inferred from homology"/>
<dbReference type="InterPro" id="IPR001128">
    <property type="entry name" value="Cyt_P450"/>
</dbReference>
<dbReference type="AlphaFoldDB" id="A0A561WUR2"/>
<sequence>MTEDAVPASELYTPEFAANPYPAFARLRAEKPVCPISSPRFDSYLITRFDDAKAALIDPRLSKDLYGPGQEYLRIFGRNSEALNKNMLNADPPEHTRLRRIVSQAFAPRRVEALRPRVAEIVDNLLDKIIPQGQAELMHDFAIPLPMMVISHLLGIPETDHERVLDWTQVIRTSGSSGRSPEEDRAAVQEAQLRLHHYLVDLIQAKRAHPGDDMISALIDACEHGRQLSEPELVTTTFLLLFAGHQTTADFLGNATVALLTNPDQLDLLRAKPELLPSAIEELLRFDGPLPVASPRIATEDVEYQGVRIPRGSIVGVVINAANHDPAHFADPDRLDLRRVRGPHIGFGHGVHYCLGVSLARMEAQIAIEALLRRLPDLRLGVPVSQLRRLPAGSPFRGLLELPVEFTAWDAGSPPPIGGGAEAPSPIGHQRSPSTQARVHTPEER</sequence>
<evidence type="ECO:0000256" key="3">
    <source>
        <dbReference type="ARBA" id="ARBA00022723"/>
    </source>
</evidence>
<reference evidence="12 13" key="1">
    <citation type="submission" date="2019-06" db="EMBL/GenBank/DDBJ databases">
        <title>Sequencing the genomes of 1000 actinobacteria strains.</title>
        <authorList>
            <person name="Klenk H.-P."/>
        </authorList>
    </citation>
    <scope>NUCLEOTIDE SEQUENCE [LARGE SCALE GENOMIC DNA]</scope>
    <source>
        <strain evidence="12 13">DSM 102131</strain>
    </source>
</reference>
<dbReference type="PROSITE" id="PS00086">
    <property type="entry name" value="CYTOCHROME_P450"/>
    <property type="match status" value="1"/>
</dbReference>
<dbReference type="RefSeq" id="WP_154936680.1">
    <property type="nucleotide sequence ID" value="NZ_VIXA01000001.1"/>
</dbReference>
<keyword evidence="4" id="KW-0521">NADP</keyword>
<evidence type="ECO:0000256" key="1">
    <source>
        <dbReference type="ARBA" id="ARBA00010617"/>
    </source>
</evidence>
<organism evidence="12 13">
    <name type="scientific">Micromonospora palomenae</name>
    <dbReference type="NCBI Taxonomy" id="1461247"/>
    <lineage>
        <taxon>Bacteria</taxon>
        <taxon>Bacillati</taxon>
        <taxon>Actinomycetota</taxon>
        <taxon>Actinomycetes</taxon>
        <taxon>Micromonosporales</taxon>
        <taxon>Micromonosporaceae</taxon>
        <taxon>Micromonospora</taxon>
    </lineage>
</organism>
<evidence type="ECO:0000256" key="6">
    <source>
        <dbReference type="ARBA" id="ARBA00023004"/>
    </source>
</evidence>
<dbReference type="GO" id="GO:0004497">
    <property type="term" value="F:monooxygenase activity"/>
    <property type="evidence" value="ECO:0007669"/>
    <property type="project" value="UniProtKB-KW"/>
</dbReference>
<comment type="pathway">
    <text evidence="9">Antibiotic biosynthesis; mycinamicin biosynthesis.</text>
</comment>
<evidence type="ECO:0000256" key="7">
    <source>
        <dbReference type="ARBA" id="ARBA00023033"/>
    </source>
</evidence>
<evidence type="ECO:0000256" key="10">
    <source>
        <dbReference type="RuleBase" id="RU000461"/>
    </source>
</evidence>
<dbReference type="PRINTS" id="PR00359">
    <property type="entry name" value="BP450"/>
</dbReference>
<dbReference type="GO" id="GO:0020037">
    <property type="term" value="F:heme binding"/>
    <property type="evidence" value="ECO:0007669"/>
    <property type="project" value="InterPro"/>
</dbReference>
<dbReference type="FunFam" id="1.10.630.10:FF:000018">
    <property type="entry name" value="Cytochrome P450 monooxygenase"/>
    <property type="match status" value="1"/>
</dbReference>
<evidence type="ECO:0000256" key="8">
    <source>
        <dbReference type="ARBA" id="ARBA00023194"/>
    </source>
</evidence>
<comment type="similarity">
    <text evidence="1 10">Belongs to the cytochrome P450 family.</text>
</comment>
<dbReference type="Proteomes" id="UP000319927">
    <property type="component" value="Unassembled WGS sequence"/>
</dbReference>
<dbReference type="InterPro" id="IPR017972">
    <property type="entry name" value="Cyt_P450_CS"/>
</dbReference>
<dbReference type="Pfam" id="PF00067">
    <property type="entry name" value="p450"/>
    <property type="match status" value="2"/>
</dbReference>
<keyword evidence="2 10" id="KW-0349">Heme</keyword>
<evidence type="ECO:0000256" key="2">
    <source>
        <dbReference type="ARBA" id="ARBA00022617"/>
    </source>
</evidence>
<comment type="caution">
    <text evidence="12">The sequence shown here is derived from an EMBL/GenBank/DDBJ whole genome shotgun (WGS) entry which is preliminary data.</text>
</comment>
<feature type="region of interest" description="Disordered" evidence="11">
    <location>
        <begin position="411"/>
        <end position="445"/>
    </location>
</feature>
<evidence type="ECO:0000313" key="12">
    <source>
        <dbReference type="EMBL" id="TWG27612.1"/>
    </source>
</evidence>
<dbReference type="GO" id="GO:0017000">
    <property type="term" value="P:antibiotic biosynthetic process"/>
    <property type="evidence" value="ECO:0007669"/>
    <property type="project" value="UniProtKB-KW"/>
</dbReference>
<keyword evidence="13" id="KW-1185">Reference proteome</keyword>
<keyword evidence="6 10" id="KW-0408">Iron</keyword>
<evidence type="ECO:0000256" key="4">
    <source>
        <dbReference type="ARBA" id="ARBA00022857"/>
    </source>
</evidence>
<dbReference type="GO" id="GO:0016705">
    <property type="term" value="F:oxidoreductase activity, acting on paired donors, with incorporation or reduction of molecular oxygen"/>
    <property type="evidence" value="ECO:0007669"/>
    <property type="project" value="InterPro"/>
</dbReference>
<gene>
    <name evidence="12" type="ORF">FHX75_11760</name>
</gene>
<keyword evidence="5 10" id="KW-0560">Oxidoreductase</keyword>
<evidence type="ECO:0000256" key="5">
    <source>
        <dbReference type="ARBA" id="ARBA00023002"/>
    </source>
</evidence>
<dbReference type="OrthoDB" id="4156795at2"/>
<keyword evidence="8" id="KW-0045">Antibiotic biosynthesis</keyword>
<evidence type="ECO:0000256" key="9">
    <source>
        <dbReference type="ARBA" id="ARBA00060683"/>
    </source>
</evidence>
<dbReference type="EMBL" id="VIXA01000001">
    <property type="protein sequence ID" value="TWG27612.1"/>
    <property type="molecule type" value="Genomic_DNA"/>
</dbReference>
<keyword evidence="7 10" id="KW-0503">Monooxygenase</keyword>
<dbReference type="PANTHER" id="PTHR46696">
    <property type="entry name" value="P450, PUTATIVE (EUROFUNG)-RELATED"/>
    <property type="match status" value="1"/>
</dbReference>
<dbReference type="Gene3D" id="1.10.630.10">
    <property type="entry name" value="Cytochrome P450"/>
    <property type="match status" value="1"/>
</dbReference>
<dbReference type="InterPro" id="IPR036396">
    <property type="entry name" value="Cyt_P450_sf"/>
</dbReference>
<evidence type="ECO:0000256" key="11">
    <source>
        <dbReference type="SAM" id="MobiDB-lite"/>
    </source>
</evidence>
<name>A0A561WUR2_9ACTN</name>
<protein>
    <submittedName>
        <fullName evidence="12">Cytochrome P450</fullName>
    </submittedName>
</protein>
<keyword evidence="3 10" id="KW-0479">Metal-binding</keyword>
<dbReference type="InterPro" id="IPR002397">
    <property type="entry name" value="Cyt_P450_B"/>
</dbReference>
<dbReference type="SUPFAM" id="SSF48264">
    <property type="entry name" value="Cytochrome P450"/>
    <property type="match status" value="1"/>
</dbReference>
<dbReference type="CDD" id="cd11029">
    <property type="entry name" value="CYP107-like"/>
    <property type="match status" value="1"/>
</dbReference>
<evidence type="ECO:0000313" key="13">
    <source>
        <dbReference type="Proteomes" id="UP000319927"/>
    </source>
</evidence>
<dbReference type="PANTHER" id="PTHR46696:SF1">
    <property type="entry name" value="CYTOCHROME P450 YJIB-RELATED"/>
    <property type="match status" value="1"/>
</dbReference>
<dbReference type="GO" id="GO:0005506">
    <property type="term" value="F:iron ion binding"/>
    <property type="evidence" value="ECO:0007669"/>
    <property type="project" value="InterPro"/>
</dbReference>